<gene>
    <name evidence="9" type="ORF">AaeL_AAEL001000</name>
</gene>
<dbReference type="VEuPathDB" id="VectorBase:AAEL001000"/>
<evidence type="ECO:0000256" key="5">
    <source>
        <dbReference type="RuleBase" id="RU361267"/>
    </source>
</evidence>
<organism evidence="9 10">
    <name type="scientific">Aedes aegypti</name>
    <name type="common">Yellowfever mosquito</name>
    <name type="synonym">Culex aegypti</name>
    <dbReference type="NCBI Taxonomy" id="7159"/>
    <lineage>
        <taxon>Eukaryota</taxon>
        <taxon>Metazoa</taxon>
        <taxon>Ecdysozoa</taxon>
        <taxon>Arthropoda</taxon>
        <taxon>Hexapoda</taxon>
        <taxon>Insecta</taxon>
        <taxon>Pterygota</taxon>
        <taxon>Neoptera</taxon>
        <taxon>Endopterygota</taxon>
        <taxon>Diptera</taxon>
        <taxon>Nematocera</taxon>
        <taxon>Culicoidea</taxon>
        <taxon>Culicidae</taxon>
        <taxon>Culicinae</taxon>
        <taxon>Aedini</taxon>
        <taxon>Aedes</taxon>
        <taxon>Stegomyia</taxon>
    </lineage>
</organism>
<dbReference type="SUPFAM" id="SSF69593">
    <property type="entry name" value="Glycerol-3-phosphate (1)-acyltransferase"/>
    <property type="match status" value="1"/>
</dbReference>
<dbReference type="GO" id="GO:0003841">
    <property type="term" value="F:1-acylglycerol-3-phosphate O-acyltransferase activity"/>
    <property type="evidence" value="ECO:0007669"/>
    <property type="project" value="UniProtKB-UniRule"/>
</dbReference>
<feature type="compositionally biased region" description="Polar residues" evidence="6">
    <location>
        <begin position="377"/>
        <end position="389"/>
    </location>
</feature>
<dbReference type="PhylomeDB" id="Q17MK3"/>
<evidence type="ECO:0000256" key="4">
    <source>
        <dbReference type="ARBA" id="ARBA00023315"/>
    </source>
</evidence>
<feature type="transmembrane region" description="Helical" evidence="7">
    <location>
        <begin position="106"/>
        <end position="126"/>
    </location>
</feature>
<dbReference type="Pfam" id="PF01553">
    <property type="entry name" value="Acyltransferase"/>
    <property type="match status" value="1"/>
</dbReference>
<evidence type="ECO:0000256" key="3">
    <source>
        <dbReference type="ARBA" id="ARBA00022679"/>
    </source>
</evidence>
<keyword evidence="7" id="KW-0472">Membrane</keyword>
<comment type="pathway">
    <text evidence="1">Phospholipid metabolism; CDP-diacylglycerol biosynthesis; CDP-diacylglycerol from sn-glycerol 3-phosphate: step 2/3.</text>
</comment>
<dbReference type="PANTHER" id="PTHR10434:SF11">
    <property type="entry name" value="1-ACYL-SN-GLYCEROL-3-PHOSPHATE ACYLTRANSFERASE"/>
    <property type="match status" value="1"/>
</dbReference>
<reference evidence="9" key="3">
    <citation type="submission" date="2012-09" db="EMBL/GenBank/DDBJ databases">
        <authorList>
            <consortium name="VectorBase"/>
        </authorList>
    </citation>
    <scope>NUCLEOTIDE SEQUENCE</scope>
    <source>
        <strain evidence="9">Liverpool</strain>
    </source>
</reference>
<comment type="similarity">
    <text evidence="2 5">Belongs to the 1-acyl-sn-glycerol-3-phosphate acyltransferase family.</text>
</comment>
<dbReference type="EMBL" id="CH477205">
    <property type="protein sequence ID" value="EAT47921.1"/>
    <property type="molecule type" value="Genomic_DNA"/>
</dbReference>
<comment type="domain">
    <text evidence="5">The HXXXXD motif is essential for acyltransferase activity and may constitute the binding site for the phosphate moiety of the glycerol-3-phosphate.</text>
</comment>
<keyword evidence="3 5" id="KW-0808">Transferase</keyword>
<evidence type="ECO:0000259" key="8">
    <source>
        <dbReference type="SMART" id="SM00563"/>
    </source>
</evidence>
<dbReference type="HOGENOM" id="CLU_027938_10_1_1"/>
<keyword evidence="5" id="KW-0444">Lipid biosynthesis</keyword>
<keyword evidence="7" id="KW-1133">Transmembrane helix</keyword>
<dbReference type="InterPro" id="IPR004552">
    <property type="entry name" value="AGP_acyltrans"/>
</dbReference>
<dbReference type="eggNOG" id="KOG2848">
    <property type="taxonomic scope" value="Eukaryota"/>
</dbReference>
<dbReference type="SMART" id="SM00563">
    <property type="entry name" value="PlsC"/>
    <property type="match status" value="1"/>
</dbReference>
<keyword evidence="5" id="KW-0594">Phospholipid biosynthesis</keyword>
<reference evidence="9" key="1">
    <citation type="submission" date="2005-10" db="EMBL/GenBank/DDBJ databases">
        <authorList>
            <person name="Loftus B.J."/>
            <person name="Nene V.M."/>
            <person name="Hannick L.I."/>
            <person name="Bidwell S."/>
            <person name="Haas B."/>
            <person name="Amedeo P."/>
            <person name="Orvis J."/>
            <person name="Wortman J.R."/>
            <person name="White O.R."/>
            <person name="Salzberg S."/>
            <person name="Shumway M."/>
            <person name="Koo H."/>
            <person name="Zhao Y."/>
            <person name="Holmes M."/>
            <person name="Miller J."/>
            <person name="Schatz M."/>
            <person name="Pop M."/>
            <person name="Pai G."/>
            <person name="Utterback T."/>
            <person name="Rogers Y.-H."/>
            <person name="Kravitz S."/>
            <person name="Fraser C.M."/>
        </authorList>
    </citation>
    <scope>NUCLEOTIDE SEQUENCE</scope>
    <source>
        <strain evidence="9">Liverpool</strain>
    </source>
</reference>
<keyword evidence="4 5" id="KW-0012">Acyltransferase</keyword>
<evidence type="ECO:0000256" key="2">
    <source>
        <dbReference type="ARBA" id="ARBA00008655"/>
    </source>
</evidence>
<accession>Q17MK3</accession>
<dbReference type="AlphaFoldDB" id="Q17MK3"/>
<name>Q17MK3_AEDAE</name>
<keyword evidence="7" id="KW-0812">Transmembrane</keyword>
<dbReference type="EC" id="2.3.1.51" evidence="5"/>
<feature type="domain" description="Phospholipid/glycerol acyltransferase" evidence="8">
    <location>
        <begin position="166"/>
        <end position="283"/>
    </location>
</feature>
<dbReference type="STRING" id="7159.Q17MK3"/>
<comment type="catalytic activity">
    <reaction evidence="5">
        <text>a 1-acyl-sn-glycero-3-phosphate + an acyl-CoA = a 1,2-diacyl-sn-glycero-3-phosphate + CoA</text>
        <dbReference type="Rhea" id="RHEA:19709"/>
        <dbReference type="ChEBI" id="CHEBI:57287"/>
        <dbReference type="ChEBI" id="CHEBI:57970"/>
        <dbReference type="ChEBI" id="CHEBI:58342"/>
        <dbReference type="ChEBI" id="CHEBI:58608"/>
        <dbReference type="EC" id="2.3.1.51"/>
    </reaction>
</comment>
<feature type="transmembrane region" description="Helical" evidence="7">
    <location>
        <begin position="76"/>
        <end position="94"/>
    </location>
</feature>
<proteinExistence type="inferred from homology"/>
<evidence type="ECO:0000256" key="6">
    <source>
        <dbReference type="SAM" id="MobiDB-lite"/>
    </source>
</evidence>
<dbReference type="PaxDb" id="7159-AAEL001000-PA"/>
<dbReference type="NCBIfam" id="TIGR00530">
    <property type="entry name" value="AGP_acyltrn"/>
    <property type="match status" value="1"/>
</dbReference>
<keyword evidence="5" id="KW-0443">Lipid metabolism</keyword>
<dbReference type="CDD" id="cd07989">
    <property type="entry name" value="LPLAT_AGPAT-like"/>
    <property type="match status" value="1"/>
</dbReference>
<keyword evidence="5" id="KW-1208">Phospholipid metabolism</keyword>
<dbReference type="OMA" id="KKSLVWI"/>
<sequence>MKAYFCSLKLFSLFPTLRHATWPHFLFLQRDDISAAITSEPTSSCDDRVLLFYFQNVGGMNTTLAKYLLACKGTMASYYEIFLICGIILMPIFYETSHKFRYFFKFFIYYFVLMINSIILIPAMMFRAKDVRNLIWAGTFCRPISTVLGIKWELRGADILSRDEAYVIVANHQSSLDILGMFDFWHVMNKCTVIAKKELLYTGPFGVAAWLSGLIFIDRKNAEKAHVAMNECTDMLKEKRIKLWVFPEGTRRNTNEIHPFKKGAFHTAVRSQLPIMPVVYSSYGSFLDDKAKILNNGHVIVTTLEPIETKGLTSDDIPELMERVRNVMMDTFKATTKEVENKYSVNSTKNGGVGLSGSKLRLRCIDDLIKPKLASSRRLNASANGSPTKESAVYRRKE</sequence>
<dbReference type="GO" id="GO:0016020">
    <property type="term" value="C:membrane"/>
    <property type="evidence" value="ECO:0007669"/>
    <property type="project" value="InterPro"/>
</dbReference>
<evidence type="ECO:0000256" key="1">
    <source>
        <dbReference type="ARBA" id="ARBA00004728"/>
    </source>
</evidence>
<protein>
    <recommendedName>
        <fullName evidence="5">1-acyl-sn-glycerol-3-phosphate acyltransferase</fullName>
        <ecNumber evidence="5">2.3.1.51</ecNumber>
    </recommendedName>
</protein>
<evidence type="ECO:0000313" key="10">
    <source>
        <dbReference type="Proteomes" id="UP000682892"/>
    </source>
</evidence>
<dbReference type="GO" id="GO:0006654">
    <property type="term" value="P:phosphatidic acid biosynthetic process"/>
    <property type="evidence" value="ECO:0007669"/>
    <property type="project" value="TreeGrafter"/>
</dbReference>
<dbReference type="GO" id="GO:0005783">
    <property type="term" value="C:endoplasmic reticulum"/>
    <property type="evidence" value="ECO:0007669"/>
    <property type="project" value="TreeGrafter"/>
</dbReference>
<evidence type="ECO:0000256" key="7">
    <source>
        <dbReference type="SAM" id="Phobius"/>
    </source>
</evidence>
<evidence type="ECO:0000313" key="9">
    <source>
        <dbReference type="EMBL" id="EAT47921.1"/>
    </source>
</evidence>
<dbReference type="InterPro" id="IPR002123">
    <property type="entry name" value="Plipid/glycerol_acylTrfase"/>
</dbReference>
<dbReference type="Proteomes" id="UP000682892">
    <property type="component" value="Unassembled WGS sequence"/>
</dbReference>
<dbReference type="PANTHER" id="PTHR10434">
    <property type="entry name" value="1-ACYL-SN-GLYCEROL-3-PHOSPHATE ACYLTRANSFERASE"/>
    <property type="match status" value="1"/>
</dbReference>
<feature type="region of interest" description="Disordered" evidence="6">
    <location>
        <begin position="376"/>
        <end position="398"/>
    </location>
</feature>
<reference evidence="9" key="2">
    <citation type="journal article" date="2007" name="Science">
        <title>Genome sequence of Aedes aegypti, a major arbovirus vector.</title>
        <authorList>
            <person name="Nene V."/>
            <person name="Wortman J.R."/>
            <person name="Lawson D."/>
            <person name="Haas B."/>
            <person name="Kodira C."/>
            <person name="Tu Z.J."/>
            <person name="Loftus B."/>
            <person name="Xi Z."/>
            <person name="Megy K."/>
            <person name="Grabherr M."/>
            <person name="Ren Q."/>
            <person name="Zdobnov E.M."/>
            <person name="Lobo N.F."/>
            <person name="Campbell K.S."/>
            <person name="Brown S.E."/>
            <person name="Bonaldo M.F."/>
            <person name="Zhu J."/>
            <person name="Sinkins S.P."/>
            <person name="Hogenkamp D.G."/>
            <person name="Amedeo P."/>
            <person name="Arensburger P."/>
            <person name="Atkinson P.W."/>
            <person name="Bidwell S."/>
            <person name="Biedler J."/>
            <person name="Birney E."/>
            <person name="Bruggner R.V."/>
            <person name="Costas J."/>
            <person name="Coy M.R."/>
            <person name="Crabtree J."/>
            <person name="Crawford M."/>
            <person name="Debruyn B."/>
            <person name="Decaprio D."/>
            <person name="Eiglmeier K."/>
            <person name="Eisenstadt E."/>
            <person name="El-Dorry H."/>
            <person name="Gelbart W.M."/>
            <person name="Gomes S.L."/>
            <person name="Hammond M."/>
            <person name="Hannick L.I."/>
            <person name="Hogan J.R."/>
            <person name="Holmes M.H."/>
            <person name="Jaffe D."/>
            <person name="Johnston J.S."/>
            <person name="Kennedy R.C."/>
            <person name="Koo H."/>
            <person name="Kravitz S."/>
            <person name="Kriventseva E.V."/>
            <person name="Kulp D."/>
            <person name="Labutti K."/>
            <person name="Lee E."/>
            <person name="Li S."/>
            <person name="Lovin D.D."/>
            <person name="Mao C."/>
            <person name="Mauceli E."/>
            <person name="Menck C.F."/>
            <person name="Miller J.R."/>
            <person name="Montgomery P."/>
            <person name="Mori A."/>
            <person name="Nascimento A.L."/>
            <person name="Naveira H.F."/>
            <person name="Nusbaum C."/>
            <person name="O'leary S."/>
            <person name="Orvis J."/>
            <person name="Pertea M."/>
            <person name="Quesneville H."/>
            <person name="Reidenbach K.R."/>
            <person name="Rogers Y.H."/>
            <person name="Roth C.W."/>
            <person name="Schneider J.R."/>
            <person name="Schatz M."/>
            <person name="Shumway M."/>
            <person name="Stanke M."/>
            <person name="Stinson E.O."/>
            <person name="Tubio J.M."/>
            <person name="Vanzee J.P."/>
            <person name="Verjovski-Almeida S."/>
            <person name="Werner D."/>
            <person name="White O."/>
            <person name="Wyder S."/>
            <person name="Zeng Q."/>
            <person name="Zhao Q."/>
            <person name="Zhao Y."/>
            <person name="Hill C.A."/>
            <person name="Raikhel A.S."/>
            <person name="Soares M.B."/>
            <person name="Knudson D.L."/>
            <person name="Lee N.H."/>
            <person name="Galagan J."/>
            <person name="Salzberg S.L."/>
            <person name="Paulsen I.T."/>
            <person name="Dimopoulos G."/>
            <person name="Collins F.H."/>
            <person name="Birren B."/>
            <person name="Fraser-Liggett C.M."/>
            <person name="Severson D.W."/>
        </authorList>
    </citation>
    <scope>NUCLEOTIDE SEQUENCE [LARGE SCALE GENOMIC DNA]</scope>
    <source>
        <strain evidence="9">Liverpool</strain>
    </source>
</reference>